<dbReference type="EMBL" id="HBUF01205534">
    <property type="protein sequence ID" value="CAG6663554.1"/>
    <property type="molecule type" value="Transcribed_RNA"/>
</dbReference>
<accession>A0A8D8SAF9</accession>
<organism evidence="1">
    <name type="scientific">Cacopsylla melanoneura</name>
    <dbReference type="NCBI Taxonomy" id="428564"/>
    <lineage>
        <taxon>Eukaryota</taxon>
        <taxon>Metazoa</taxon>
        <taxon>Ecdysozoa</taxon>
        <taxon>Arthropoda</taxon>
        <taxon>Hexapoda</taxon>
        <taxon>Insecta</taxon>
        <taxon>Pterygota</taxon>
        <taxon>Neoptera</taxon>
        <taxon>Paraneoptera</taxon>
        <taxon>Hemiptera</taxon>
        <taxon>Sternorrhyncha</taxon>
        <taxon>Psylloidea</taxon>
        <taxon>Psyllidae</taxon>
        <taxon>Psyllinae</taxon>
        <taxon>Cacopsylla</taxon>
    </lineage>
</organism>
<sequence length="339" mass="40359">MRKKFANAWWWWRISRAADWEQYVDHPHSPNVQLPHQHHQYDIGELGTSDTTNTLHHVCRYRCINVCILCHGLQVLVVPQPSFPSIDDQIKKSLEPFDMLYRVGIVRDKIQQRTTRILHAKYPTNEALFFEERYYHSKYYKEDNSLPQMVLDAVMKDSLLLGTEKIKMEMRNEIKRDFNNGTLTDAEVDNILQKILNILREKTQDELKKYIDDHVNKDFNDIMRHFDNFYRIGAVRDILKKTIKKIFKEDHAKHATNDTIVFNENQYANYLNQNNNIRQRVLDAAMKDPLMLGTDESKLEMKNEIKNLKRDFKNKTFTDVEVDNILQTLLDTMQQKNKK</sequence>
<proteinExistence type="predicted"/>
<dbReference type="AlphaFoldDB" id="A0A8D8SAF9"/>
<reference evidence="1" key="1">
    <citation type="submission" date="2021-05" db="EMBL/GenBank/DDBJ databases">
        <authorList>
            <person name="Alioto T."/>
            <person name="Alioto T."/>
            <person name="Gomez Garrido J."/>
        </authorList>
    </citation>
    <scope>NUCLEOTIDE SEQUENCE</scope>
</reference>
<evidence type="ECO:0000313" key="1">
    <source>
        <dbReference type="EMBL" id="CAG6663554.1"/>
    </source>
</evidence>
<name>A0A8D8SAF9_9HEMI</name>
<protein>
    <submittedName>
        <fullName evidence="1">Uncharacterized protein</fullName>
    </submittedName>
</protein>